<dbReference type="AlphaFoldDB" id="A0A382ITX3"/>
<organism evidence="1">
    <name type="scientific">marine metagenome</name>
    <dbReference type="NCBI Taxonomy" id="408172"/>
    <lineage>
        <taxon>unclassified sequences</taxon>
        <taxon>metagenomes</taxon>
        <taxon>ecological metagenomes</taxon>
    </lineage>
</organism>
<name>A0A382ITX3_9ZZZZ</name>
<evidence type="ECO:0000313" key="1">
    <source>
        <dbReference type="EMBL" id="SVC02313.1"/>
    </source>
</evidence>
<accession>A0A382ITX3</accession>
<feature type="non-terminal residue" evidence="1">
    <location>
        <position position="1"/>
    </location>
</feature>
<reference evidence="1" key="1">
    <citation type="submission" date="2018-05" db="EMBL/GenBank/DDBJ databases">
        <authorList>
            <person name="Lanie J.A."/>
            <person name="Ng W.-L."/>
            <person name="Kazmierczak K.M."/>
            <person name="Andrzejewski T.M."/>
            <person name="Davidsen T.M."/>
            <person name="Wayne K.J."/>
            <person name="Tettelin H."/>
            <person name="Glass J.I."/>
            <person name="Rusch D."/>
            <person name="Podicherti R."/>
            <person name="Tsui H.-C.T."/>
            <person name="Winkler M.E."/>
        </authorList>
    </citation>
    <scope>NUCLEOTIDE SEQUENCE</scope>
</reference>
<proteinExistence type="predicted"/>
<protein>
    <submittedName>
        <fullName evidence="1">Uncharacterized protein</fullName>
    </submittedName>
</protein>
<sequence>PAEDGLANTTVLEALYESANSGASVSLGT</sequence>
<gene>
    <name evidence="1" type="ORF">METZ01_LOCUS255167</name>
</gene>
<dbReference type="EMBL" id="UINC01069157">
    <property type="protein sequence ID" value="SVC02313.1"/>
    <property type="molecule type" value="Genomic_DNA"/>
</dbReference>